<protein>
    <submittedName>
        <fullName evidence="2">Uncharacterized protein</fullName>
    </submittedName>
</protein>
<feature type="compositionally biased region" description="Acidic residues" evidence="1">
    <location>
        <begin position="233"/>
        <end position="244"/>
    </location>
</feature>
<keyword evidence="3" id="KW-1185">Reference proteome</keyword>
<reference evidence="2" key="1">
    <citation type="submission" date="2021-10" db="EMBL/GenBank/DDBJ databases">
        <authorList>
            <person name="Piombo E."/>
        </authorList>
    </citation>
    <scope>NUCLEOTIDE SEQUENCE</scope>
</reference>
<evidence type="ECO:0000313" key="2">
    <source>
        <dbReference type="EMBL" id="CAG9997428.1"/>
    </source>
</evidence>
<feature type="region of interest" description="Disordered" evidence="1">
    <location>
        <begin position="173"/>
        <end position="250"/>
    </location>
</feature>
<dbReference type="EMBL" id="CABFNO020001546">
    <property type="protein sequence ID" value="CAG9997428.1"/>
    <property type="molecule type" value="Genomic_DNA"/>
</dbReference>
<feature type="compositionally biased region" description="Basic and acidic residues" evidence="1">
    <location>
        <begin position="22"/>
        <end position="60"/>
    </location>
</feature>
<organism evidence="2 3">
    <name type="scientific">Clonostachys byssicola</name>
    <dbReference type="NCBI Taxonomy" id="160290"/>
    <lineage>
        <taxon>Eukaryota</taxon>
        <taxon>Fungi</taxon>
        <taxon>Dikarya</taxon>
        <taxon>Ascomycota</taxon>
        <taxon>Pezizomycotina</taxon>
        <taxon>Sordariomycetes</taxon>
        <taxon>Hypocreomycetidae</taxon>
        <taxon>Hypocreales</taxon>
        <taxon>Bionectriaceae</taxon>
        <taxon>Clonostachys</taxon>
    </lineage>
</organism>
<dbReference type="Proteomes" id="UP000754883">
    <property type="component" value="Unassembled WGS sequence"/>
</dbReference>
<dbReference type="OrthoDB" id="10631803at2759"/>
<name>A0A9N9UP59_9HYPO</name>
<sequence length="250" mass="28311">MANELGELSIVGKKNKGKQKALTKEEEEQKKKEEEQKKKEEEQKKKKEEEQIKLENEKLQEKKHKVARLKKEEELAKGGHAKVELSDKRLNQETGDTEFRKYTARTRQELDKLGIQEKEWTHDEMEHNAREKLKHIKNHMAGDDTSEWHKLEMESQRMCNIENVKSAASYVFDGGMPLENDADSVVLPSDDQKPADESPAGKSLADEGPAGEGPTNEDSAGEGSAGEYSAGEYSEDSSEQDDPNDLTYHP</sequence>
<feature type="region of interest" description="Disordered" evidence="1">
    <location>
        <begin position="1"/>
        <end position="90"/>
    </location>
</feature>
<comment type="caution">
    <text evidence="2">The sequence shown here is derived from an EMBL/GenBank/DDBJ whole genome shotgun (WGS) entry which is preliminary data.</text>
</comment>
<evidence type="ECO:0000256" key="1">
    <source>
        <dbReference type="SAM" id="MobiDB-lite"/>
    </source>
</evidence>
<gene>
    <name evidence="2" type="ORF">CBYS24578_00003073</name>
</gene>
<accession>A0A9N9UP59</accession>
<feature type="compositionally biased region" description="Basic and acidic residues" evidence="1">
    <location>
        <begin position="69"/>
        <end position="90"/>
    </location>
</feature>
<dbReference type="AlphaFoldDB" id="A0A9N9UP59"/>
<proteinExistence type="predicted"/>
<evidence type="ECO:0000313" key="3">
    <source>
        <dbReference type="Proteomes" id="UP000754883"/>
    </source>
</evidence>
<feature type="compositionally biased region" description="Low complexity" evidence="1">
    <location>
        <begin position="221"/>
        <end position="232"/>
    </location>
</feature>